<dbReference type="Gene3D" id="1.20.120.160">
    <property type="entry name" value="HPT domain"/>
    <property type="match status" value="1"/>
</dbReference>
<keyword evidence="1" id="KW-0597">Phosphoprotein</keyword>
<comment type="caution">
    <text evidence="4">The sequence shown here is derived from an EMBL/GenBank/DDBJ whole genome shotgun (WGS) entry which is preliminary data.</text>
</comment>
<evidence type="ECO:0000313" key="4">
    <source>
        <dbReference type="EMBL" id="RYO78914.1"/>
    </source>
</evidence>
<reference evidence="4 5" key="1">
    <citation type="submission" date="2018-06" db="EMBL/GenBank/DDBJ databases">
        <title>Complete Genomes of Monosporascus.</title>
        <authorList>
            <person name="Robinson A.J."/>
            <person name="Natvig D.O."/>
        </authorList>
    </citation>
    <scope>NUCLEOTIDE SEQUENCE [LARGE SCALE GENOMIC DNA]</scope>
    <source>
        <strain evidence="4 5">CBS 609.92</strain>
    </source>
</reference>
<evidence type="ECO:0000256" key="1">
    <source>
        <dbReference type="PROSITE-ProRule" id="PRU00110"/>
    </source>
</evidence>
<dbReference type="InterPro" id="IPR045871">
    <property type="entry name" value="AHP1-5/YPD1"/>
</dbReference>
<dbReference type="InterPro" id="IPR036641">
    <property type="entry name" value="HPT_dom_sf"/>
</dbReference>
<feature type="coiled-coil region" evidence="2">
    <location>
        <begin position="122"/>
        <end position="149"/>
    </location>
</feature>
<keyword evidence="5" id="KW-1185">Reference proteome</keyword>
<dbReference type="Proteomes" id="UP000294003">
    <property type="component" value="Unassembled WGS sequence"/>
</dbReference>
<dbReference type="PANTHER" id="PTHR28242:SF52">
    <property type="entry name" value="PHOSPHORELAY INTERMEDIATE PROTEIN YPD1"/>
    <property type="match status" value="1"/>
</dbReference>
<keyword evidence="2" id="KW-0175">Coiled coil</keyword>
<evidence type="ECO:0000313" key="5">
    <source>
        <dbReference type="Proteomes" id="UP000294003"/>
    </source>
</evidence>
<gene>
    <name evidence="4" type="ORF">DL762_008451</name>
</gene>
<dbReference type="InterPro" id="IPR008207">
    <property type="entry name" value="Sig_transdc_His_kin_Hpt_dom"/>
</dbReference>
<organism evidence="4 5">
    <name type="scientific">Monosporascus cannonballus</name>
    <dbReference type="NCBI Taxonomy" id="155416"/>
    <lineage>
        <taxon>Eukaryota</taxon>
        <taxon>Fungi</taxon>
        <taxon>Dikarya</taxon>
        <taxon>Ascomycota</taxon>
        <taxon>Pezizomycotina</taxon>
        <taxon>Sordariomycetes</taxon>
        <taxon>Xylariomycetidae</taxon>
        <taxon>Xylariales</taxon>
        <taxon>Xylariales incertae sedis</taxon>
        <taxon>Monosporascus</taxon>
    </lineage>
</organism>
<dbReference type="PANTHER" id="PTHR28242">
    <property type="entry name" value="PHOSPHORELAY INTERMEDIATE PROTEIN YPD1"/>
    <property type="match status" value="1"/>
</dbReference>
<feature type="modified residue" description="Phosphohistidine" evidence="1">
    <location>
        <position position="80"/>
    </location>
</feature>
<dbReference type="EMBL" id="QJNS01000355">
    <property type="protein sequence ID" value="RYO78914.1"/>
    <property type="molecule type" value="Genomic_DNA"/>
</dbReference>
<accession>A0ABY0GW65</accession>
<dbReference type="Pfam" id="PF01627">
    <property type="entry name" value="Hpt"/>
    <property type="match status" value="1"/>
</dbReference>
<evidence type="ECO:0000259" key="3">
    <source>
        <dbReference type="PROSITE" id="PS50894"/>
    </source>
</evidence>
<dbReference type="PROSITE" id="PS50894">
    <property type="entry name" value="HPT"/>
    <property type="match status" value="1"/>
</dbReference>
<dbReference type="CDD" id="cd00088">
    <property type="entry name" value="HPT"/>
    <property type="match status" value="1"/>
</dbReference>
<sequence length="150" mass="16830">MPSNDHNDDGHDVTSTLPDLGDAIDIVTFGQILEMDESEDDRDFSSSIVFGFFEQAEETFNQMDEALKSKNLEELYKLGHFLKGSSATLGLTKVKDSCEKIQRYGKKENLDGSPQTDEELCLSRITETLKEVKAEYADAESTLKKFFNAT</sequence>
<evidence type="ECO:0000256" key="2">
    <source>
        <dbReference type="SAM" id="Coils"/>
    </source>
</evidence>
<dbReference type="SUPFAM" id="SSF47226">
    <property type="entry name" value="Histidine-containing phosphotransfer domain, HPT domain"/>
    <property type="match status" value="1"/>
</dbReference>
<name>A0ABY0GW65_9PEZI</name>
<feature type="domain" description="HPt" evidence="3">
    <location>
        <begin position="41"/>
        <end position="146"/>
    </location>
</feature>
<protein>
    <recommendedName>
        <fullName evidence="3">HPt domain-containing protein</fullName>
    </recommendedName>
</protein>
<proteinExistence type="predicted"/>